<proteinExistence type="predicted"/>
<evidence type="ECO:0000256" key="1">
    <source>
        <dbReference type="SAM" id="MobiDB-lite"/>
    </source>
</evidence>
<comment type="caution">
    <text evidence="2">The sequence shown here is derived from an EMBL/GenBank/DDBJ whole genome shotgun (WGS) entry which is preliminary data.</text>
</comment>
<dbReference type="EMBL" id="JAPMOS010000003">
    <property type="protein sequence ID" value="KAJ4462365.1"/>
    <property type="molecule type" value="Genomic_DNA"/>
</dbReference>
<gene>
    <name evidence="2" type="ORF">PAPYR_988</name>
</gene>
<dbReference type="Proteomes" id="UP001141327">
    <property type="component" value="Unassembled WGS sequence"/>
</dbReference>
<feature type="compositionally biased region" description="Basic and acidic residues" evidence="1">
    <location>
        <begin position="143"/>
        <end position="159"/>
    </location>
</feature>
<organism evidence="2 3">
    <name type="scientific">Paratrimastix pyriformis</name>
    <dbReference type="NCBI Taxonomy" id="342808"/>
    <lineage>
        <taxon>Eukaryota</taxon>
        <taxon>Metamonada</taxon>
        <taxon>Preaxostyla</taxon>
        <taxon>Paratrimastigidae</taxon>
        <taxon>Paratrimastix</taxon>
    </lineage>
</organism>
<keyword evidence="3" id="KW-1185">Reference proteome</keyword>
<evidence type="ECO:0000313" key="3">
    <source>
        <dbReference type="Proteomes" id="UP001141327"/>
    </source>
</evidence>
<reference evidence="2" key="1">
    <citation type="journal article" date="2022" name="bioRxiv">
        <title>Genomics of Preaxostyla Flagellates Illuminates Evolutionary Transitions and the Path Towards Mitochondrial Loss.</title>
        <authorList>
            <person name="Novak L.V.F."/>
            <person name="Treitli S.C."/>
            <person name="Pyrih J."/>
            <person name="Halakuc P."/>
            <person name="Pipaliya S.V."/>
            <person name="Vacek V."/>
            <person name="Brzon O."/>
            <person name="Soukal P."/>
            <person name="Eme L."/>
            <person name="Dacks J.B."/>
            <person name="Karnkowska A."/>
            <person name="Elias M."/>
            <person name="Hampl V."/>
        </authorList>
    </citation>
    <scope>NUCLEOTIDE SEQUENCE</scope>
    <source>
        <strain evidence="2">RCP-MX</strain>
    </source>
</reference>
<accession>A0ABQ8UXR3</accession>
<sequence>MEILDLEDRLLEALSLSKTRISLKFRFPRQSWRKVTRGLEITKTRRSGQQIRLSVAEFRGLAAKKVRRDVAVAQCAQAEQDRRLSNVDVADSEDPGEEPSEPTDEPDSAGPDSPPTPSPPPGSEPTGEPDPIPWVVITPMNSRHHDAPHPLVELPKDEAASPQLISTVTT</sequence>
<evidence type="ECO:0000313" key="2">
    <source>
        <dbReference type="EMBL" id="KAJ4462365.1"/>
    </source>
</evidence>
<protein>
    <submittedName>
        <fullName evidence="2">Uncharacterized protein</fullName>
    </submittedName>
</protein>
<feature type="compositionally biased region" description="Acidic residues" evidence="1">
    <location>
        <begin position="90"/>
        <end position="107"/>
    </location>
</feature>
<feature type="compositionally biased region" description="Pro residues" evidence="1">
    <location>
        <begin position="112"/>
        <end position="132"/>
    </location>
</feature>
<name>A0ABQ8UXR3_9EUKA</name>
<feature type="region of interest" description="Disordered" evidence="1">
    <location>
        <begin position="76"/>
        <end position="170"/>
    </location>
</feature>